<gene>
    <name evidence="1" type="ORF">BECKTC1821E_GA0114239_100240</name>
</gene>
<accession>A0A450Y9W5</accession>
<proteinExistence type="predicted"/>
<dbReference type="EMBL" id="CAADFT010000002">
    <property type="protein sequence ID" value="VFK38321.1"/>
    <property type="molecule type" value="Genomic_DNA"/>
</dbReference>
<organism evidence="1">
    <name type="scientific">Candidatus Kentrum sp. TC</name>
    <dbReference type="NCBI Taxonomy" id="2126339"/>
    <lineage>
        <taxon>Bacteria</taxon>
        <taxon>Pseudomonadati</taxon>
        <taxon>Pseudomonadota</taxon>
        <taxon>Gammaproteobacteria</taxon>
        <taxon>Candidatus Kentrum</taxon>
    </lineage>
</organism>
<protein>
    <submittedName>
        <fullName evidence="1">Uncharacterized protein</fullName>
    </submittedName>
</protein>
<dbReference type="AlphaFoldDB" id="A0A450Y9W5"/>
<name>A0A450Y9W5_9GAMM</name>
<reference evidence="1" key="1">
    <citation type="submission" date="2019-02" db="EMBL/GenBank/DDBJ databases">
        <authorList>
            <person name="Gruber-Vodicka R. H."/>
            <person name="Seah K. B. B."/>
        </authorList>
    </citation>
    <scope>NUCLEOTIDE SEQUENCE</scope>
    <source>
        <strain evidence="1">BECK_BZ125</strain>
    </source>
</reference>
<sequence>MDNCLERLRAFAESNPAYEHAIRNIRRDLRSKDNPHGNIGPERAKALASACADEPLPSLPNAIAKCRTMKRPDLAVEQIQKPPHAPLRRVMSLTCFVTYHMVSGADSHLSAERAKREFRNTEEYRITRFRGATGHPEKPTWWTFREGDAPPTTGDGEHYLRELALSEATIKEAMENGMAVEVIVPEQIIPNPLYKPCALDGFDEGTQFQPDLTDAPFGRTVPLDPGLSGHPELISESLPYEKMDADGIRHKDIRLTVRPIPIANPPNTDHTGDSP</sequence>
<evidence type="ECO:0000313" key="1">
    <source>
        <dbReference type="EMBL" id="VFK38321.1"/>
    </source>
</evidence>